<keyword evidence="2" id="KW-1185">Reference proteome</keyword>
<protein>
    <submittedName>
        <fullName evidence="1">Uncharacterized protein</fullName>
    </submittedName>
</protein>
<accession>A0A7W6PSH1</accession>
<name>A0A7W6PSH1_9HYPH</name>
<evidence type="ECO:0000313" key="1">
    <source>
        <dbReference type="EMBL" id="MBB4144102.1"/>
    </source>
</evidence>
<evidence type="ECO:0000313" key="2">
    <source>
        <dbReference type="Proteomes" id="UP000519897"/>
    </source>
</evidence>
<organism evidence="1 2">
    <name type="scientific">Rhizobium rhizoryzae</name>
    <dbReference type="NCBI Taxonomy" id="451876"/>
    <lineage>
        <taxon>Bacteria</taxon>
        <taxon>Pseudomonadati</taxon>
        <taxon>Pseudomonadota</taxon>
        <taxon>Alphaproteobacteria</taxon>
        <taxon>Hyphomicrobiales</taxon>
        <taxon>Rhizobiaceae</taxon>
        <taxon>Rhizobium/Agrobacterium group</taxon>
        <taxon>Rhizobium</taxon>
    </lineage>
</organism>
<reference evidence="1 2" key="1">
    <citation type="submission" date="2020-08" db="EMBL/GenBank/DDBJ databases">
        <title>Genomic Encyclopedia of Type Strains, Phase IV (KMG-IV): sequencing the most valuable type-strain genomes for metagenomic binning, comparative biology and taxonomic classification.</title>
        <authorList>
            <person name="Goeker M."/>
        </authorList>
    </citation>
    <scope>NUCLEOTIDE SEQUENCE [LARGE SCALE GENOMIC DNA]</scope>
    <source>
        <strain evidence="1 2">DSM 29514</strain>
    </source>
</reference>
<dbReference type="RefSeq" id="WP_062555875.1">
    <property type="nucleotide sequence ID" value="NZ_CP049250.1"/>
</dbReference>
<comment type="caution">
    <text evidence="1">The sequence shown here is derived from an EMBL/GenBank/DDBJ whole genome shotgun (WGS) entry which is preliminary data.</text>
</comment>
<proteinExistence type="predicted"/>
<sequence length="64" mass="7367">MNFDKSTLEPRDLEFLQSIFDGIRQTKGIEIRSSDASHIAAQIIELYQAGVRDPDELTQRFKAR</sequence>
<dbReference type="AlphaFoldDB" id="A0A7W6PSH1"/>
<gene>
    <name evidence="1" type="ORF">GGQ72_002654</name>
</gene>
<dbReference type="Proteomes" id="UP000519897">
    <property type="component" value="Unassembled WGS sequence"/>
</dbReference>
<dbReference type="EMBL" id="JACIEC010000002">
    <property type="protein sequence ID" value="MBB4144102.1"/>
    <property type="molecule type" value="Genomic_DNA"/>
</dbReference>